<gene>
    <name evidence="2" type="ORF">SDC9_84505</name>
</gene>
<comment type="caution">
    <text evidence="2">The sequence shown here is derived from an EMBL/GenBank/DDBJ whole genome shotgun (WGS) entry which is preliminary data.</text>
</comment>
<name>A0A644ZAF4_9ZZZZ</name>
<evidence type="ECO:0000256" key="1">
    <source>
        <dbReference type="SAM" id="MobiDB-lite"/>
    </source>
</evidence>
<dbReference type="EMBL" id="VSSQ01008099">
    <property type="protein sequence ID" value="MPM37885.1"/>
    <property type="molecule type" value="Genomic_DNA"/>
</dbReference>
<sequence length="129" mass="13814">MHEGHGSSAKNLRVFKKFYCFLSVVSIENGFGDPGGEKPGHKAKEGGKQKAVKHFDPFGSIDATQIAVERDCRAGKPRDKGMTFAGGNSKFPGHSRPGDNGNQGRAKCDACFMGIAAEIHHVIDGHGYL</sequence>
<proteinExistence type="predicted"/>
<reference evidence="2" key="1">
    <citation type="submission" date="2019-08" db="EMBL/GenBank/DDBJ databases">
        <authorList>
            <person name="Kucharzyk K."/>
            <person name="Murdoch R.W."/>
            <person name="Higgins S."/>
            <person name="Loffler F."/>
        </authorList>
    </citation>
    <scope>NUCLEOTIDE SEQUENCE</scope>
</reference>
<dbReference type="AlphaFoldDB" id="A0A644ZAF4"/>
<protein>
    <submittedName>
        <fullName evidence="2">Uncharacterized protein</fullName>
    </submittedName>
</protein>
<organism evidence="2">
    <name type="scientific">bioreactor metagenome</name>
    <dbReference type="NCBI Taxonomy" id="1076179"/>
    <lineage>
        <taxon>unclassified sequences</taxon>
        <taxon>metagenomes</taxon>
        <taxon>ecological metagenomes</taxon>
    </lineage>
</organism>
<evidence type="ECO:0000313" key="2">
    <source>
        <dbReference type="EMBL" id="MPM37885.1"/>
    </source>
</evidence>
<accession>A0A644ZAF4</accession>
<feature type="region of interest" description="Disordered" evidence="1">
    <location>
        <begin position="76"/>
        <end position="103"/>
    </location>
</feature>